<dbReference type="InterPro" id="IPR046065">
    <property type="entry name" value="DUF6023"/>
</dbReference>
<keyword evidence="1" id="KW-0732">Signal</keyword>
<dbReference type="RefSeq" id="WP_203937502.1">
    <property type="nucleotide sequence ID" value="NZ_BAAAGJ010000019.1"/>
</dbReference>
<feature type="chain" id="PRO_5039642942" evidence="1">
    <location>
        <begin position="28"/>
        <end position="148"/>
    </location>
</feature>
<evidence type="ECO:0000313" key="3">
    <source>
        <dbReference type="Proteomes" id="UP000652013"/>
    </source>
</evidence>
<dbReference type="EMBL" id="BOOY01000008">
    <property type="protein sequence ID" value="GIJ02198.1"/>
    <property type="molecule type" value="Genomic_DNA"/>
</dbReference>
<protein>
    <submittedName>
        <fullName evidence="2">Uncharacterized protein</fullName>
    </submittedName>
</protein>
<name>A0A8J3Y6G7_9ACTN</name>
<keyword evidence="3" id="KW-1185">Reference proteome</keyword>
<gene>
    <name evidence="2" type="ORF">Sya03_15500</name>
</gene>
<feature type="signal peptide" evidence="1">
    <location>
        <begin position="1"/>
        <end position="27"/>
    </location>
</feature>
<reference evidence="2" key="1">
    <citation type="submission" date="2021-01" db="EMBL/GenBank/DDBJ databases">
        <title>Whole genome shotgun sequence of Spirilliplanes yamanashiensis NBRC 15828.</title>
        <authorList>
            <person name="Komaki H."/>
            <person name="Tamura T."/>
        </authorList>
    </citation>
    <scope>NUCLEOTIDE SEQUENCE</scope>
    <source>
        <strain evidence="2">NBRC 15828</strain>
    </source>
</reference>
<evidence type="ECO:0000256" key="1">
    <source>
        <dbReference type="SAM" id="SignalP"/>
    </source>
</evidence>
<comment type="caution">
    <text evidence="2">The sequence shown here is derived from an EMBL/GenBank/DDBJ whole genome shotgun (WGS) entry which is preliminary data.</text>
</comment>
<dbReference type="AlphaFoldDB" id="A0A8J3Y6G7"/>
<evidence type="ECO:0000313" key="2">
    <source>
        <dbReference type="EMBL" id="GIJ02198.1"/>
    </source>
</evidence>
<proteinExistence type="predicted"/>
<dbReference type="Pfam" id="PF19487">
    <property type="entry name" value="DUF6023"/>
    <property type="match status" value="1"/>
</dbReference>
<sequence length="148" mass="15788">MNRSSVSLYGCAAAVLLAGAAWYTVNAPPGPSPRLELEGLRQAVAAVLPPADDLVVGDTFELAEGATRQARAEEMPFAVYEVLLACAGEGRVRAQLGRSVNAVRMIECGRPPVPVQVRRGLSGDVVLNLTAETRGTVVFGWQLFRPER</sequence>
<accession>A0A8J3Y6G7</accession>
<organism evidence="2 3">
    <name type="scientific">Spirilliplanes yamanashiensis</name>
    <dbReference type="NCBI Taxonomy" id="42233"/>
    <lineage>
        <taxon>Bacteria</taxon>
        <taxon>Bacillati</taxon>
        <taxon>Actinomycetota</taxon>
        <taxon>Actinomycetes</taxon>
        <taxon>Micromonosporales</taxon>
        <taxon>Micromonosporaceae</taxon>
        <taxon>Spirilliplanes</taxon>
    </lineage>
</organism>
<dbReference type="Proteomes" id="UP000652013">
    <property type="component" value="Unassembled WGS sequence"/>
</dbReference>